<reference evidence="6 7" key="1">
    <citation type="submission" date="2019-08" db="EMBL/GenBank/DDBJ databases">
        <authorList>
            <person name="Peeters C."/>
        </authorList>
    </citation>
    <scope>NUCLEOTIDE SEQUENCE [LARGE SCALE GENOMIC DNA]</scope>
    <source>
        <strain evidence="6 7">LMG 31110</strain>
    </source>
</reference>
<evidence type="ECO:0000256" key="2">
    <source>
        <dbReference type="ARBA" id="ARBA00022490"/>
    </source>
</evidence>
<evidence type="ECO:0000256" key="1">
    <source>
        <dbReference type="ARBA" id="ARBA00004514"/>
    </source>
</evidence>
<dbReference type="EMBL" id="CABPSJ010000001">
    <property type="protein sequence ID" value="VVD80903.1"/>
    <property type="molecule type" value="Genomic_DNA"/>
</dbReference>
<dbReference type="GO" id="GO:0044781">
    <property type="term" value="P:bacterial-type flagellum organization"/>
    <property type="evidence" value="ECO:0007669"/>
    <property type="project" value="UniProtKB-KW"/>
</dbReference>
<keyword evidence="6" id="KW-0966">Cell projection</keyword>
<keyword evidence="3" id="KW-1005">Bacterial flagellum biogenesis</keyword>
<dbReference type="AlphaFoldDB" id="A0A5E4T1Q6"/>
<dbReference type="Gene3D" id="1.20.58.380">
    <property type="entry name" value="Flagellar protein flit"/>
    <property type="match status" value="1"/>
</dbReference>
<evidence type="ECO:0000313" key="7">
    <source>
        <dbReference type="Proteomes" id="UP000337189"/>
    </source>
</evidence>
<proteinExistence type="predicted"/>
<protein>
    <recommendedName>
        <fullName evidence="5">Flagellar protein FliT</fullName>
    </recommendedName>
</protein>
<keyword evidence="2" id="KW-0963">Cytoplasm</keyword>
<gene>
    <name evidence="6" type="ORF">PCO31110_01123</name>
</gene>
<dbReference type="Proteomes" id="UP000337189">
    <property type="component" value="Unassembled WGS sequence"/>
</dbReference>
<dbReference type="OrthoDB" id="8527993at2"/>
<dbReference type="Pfam" id="PF05400">
    <property type="entry name" value="FliT"/>
    <property type="match status" value="1"/>
</dbReference>
<evidence type="ECO:0000256" key="5">
    <source>
        <dbReference type="ARBA" id="ARBA00093797"/>
    </source>
</evidence>
<evidence type="ECO:0000313" key="6">
    <source>
        <dbReference type="EMBL" id="VVD80903.1"/>
    </source>
</evidence>
<name>A0A5E4T1Q6_9BURK</name>
<evidence type="ECO:0000256" key="3">
    <source>
        <dbReference type="ARBA" id="ARBA00022795"/>
    </source>
</evidence>
<evidence type="ECO:0000256" key="4">
    <source>
        <dbReference type="ARBA" id="ARBA00023186"/>
    </source>
</evidence>
<sequence>MTEAATLLNCYETIAGLTERMLGVARDGDWDALIDIETQYRTQVDAIKQLDAALPLTDDERSRKHAIIRRILADDAAIRDLAVPHLAHLDAMINNTRRQRALHEVYGLNLGT</sequence>
<keyword evidence="6" id="KW-0282">Flagellum</keyword>
<dbReference type="InterPro" id="IPR008622">
    <property type="entry name" value="FliT"/>
</dbReference>
<accession>A0A5E4T1Q6</accession>
<dbReference type="RefSeq" id="WP_150689812.1">
    <property type="nucleotide sequence ID" value="NZ_CABPSJ010000001.1"/>
</dbReference>
<keyword evidence="4" id="KW-0143">Chaperone</keyword>
<comment type="subcellular location">
    <subcellularLocation>
        <location evidence="1">Cytoplasm</location>
        <location evidence="1">Cytosol</location>
    </subcellularLocation>
</comment>
<keyword evidence="6" id="KW-0969">Cilium</keyword>
<organism evidence="6 7">
    <name type="scientific">Pandoraea communis</name>
    <dbReference type="NCBI Taxonomy" id="2508297"/>
    <lineage>
        <taxon>Bacteria</taxon>
        <taxon>Pseudomonadati</taxon>
        <taxon>Pseudomonadota</taxon>
        <taxon>Betaproteobacteria</taxon>
        <taxon>Burkholderiales</taxon>
        <taxon>Burkholderiaceae</taxon>
        <taxon>Pandoraea</taxon>
    </lineage>
</organism>